<dbReference type="InterPro" id="IPR036052">
    <property type="entry name" value="TrpB-like_PALP_sf"/>
</dbReference>
<dbReference type="GeneID" id="54559551"/>
<dbReference type="RefSeq" id="XP_033668391.1">
    <property type="nucleotide sequence ID" value="XM_033806279.1"/>
</dbReference>
<keyword evidence="2" id="KW-1185">Reference proteome</keyword>
<evidence type="ECO:0000313" key="1">
    <source>
        <dbReference type="EMBL" id="KAF2167502.1"/>
    </source>
</evidence>
<reference evidence="1" key="1">
    <citation type="journal article" date="2020" name="Stud. Mycol.">
        <title>101 Dothideomycetes genomes: a test case for predicting lifestyles and emergence of pathogens.</title>
        <authorList>
            <person name="Haridas S."/>
            <person name="Albert R."/>
            <person name="Binder M."/>
            <person name="Bloem J."/>
            <person name="Labutti K."/>
            <person name="Salamov A."/>
            <person name="Andreopoulos B."/>
            <person name="Baker S."/>
            <person name="Barry K."/>
            <person name="Bills G."/>
            <person name="Bluhm B."/>
            <person name="Cannon C."/>
            <person name="Castanera R."/>
            <person name="Culley D."/>
            <person name="Daum C."/>
            <person name="Ezra D."/>
            <person name="Gonzalez J."/>
            <person name="Henrissat B."/>
            <person name="Kuo A."/>
            <person name="Liang C."/>
            <person name="Lipzen A."/>
            <person name="Lutzoni F."/>
            <person name="Magnuson J."/>
            <person name="Mondo S."/>
            <person name="Nolan M."/>
            <person name="Ohm R."/>
            <person name="Pangilinan J."/>
            <person name="Park H.-J."/>
            <person name="Ramirez L."/>
            <person name="Alfaro M."/>
            <person name="Sun H."/>
            <person name="Tritt A."/>
            <person name="Yoshinaga Y."/>
            <person name="Zwiers L.-H."/>
            <person name="Turgeon B."/>
            <person name="Goodwin S."/>
            <person name="Spatafora J."/>
            <person name="Crous P."/>
            <person name="Grigoriev I."/>
        </authorList>
    </citation>
    <scope>NUCLEOTIDE SEQUENCE</scope>
    <source>
        <strain evidence="1">ATCC 36951</strain>
    </source>
</reference>
<proteinExistence type="predicted"/>
<dbReference type="AlphaFoldDB" id="A0A6A6CNK7"/>
<evidence type="ECO:0000313" key="2">
    <source>
        <dbReference type="Proteomes" id="UP000799537"/>
    </source>
</evidence>
<sequence>MALSLTNSLSGMYIREVAAAGSSYGIATNVLVPPSTLLTVIQGLQADGMVVTVIEEKLHPDLDPVTAAIAKIGAHCFPSHNEANAISGQGTIALELENEVAQLLAMKPSPPKRNMPGLHAIISIVGTASALCGICMACERTGTRVFGAETVPDPILDTHGPNLSSIVRGEERYDFDVPMGDLPFSTFTARGLLSAILYAEQSTAIRASEALLQQCSVHVTPRDVAPLAVGLYSEDFHRFVRKNVDRGQVVNIGIIVQADQARLGTQRPGTVEFFPGEDLHDGLESLFLC</sequence>
<dbReference type="Gene3D" id="3.40.50.1100">
    <property type="match status" value="2"/>
</dbReference>
<dbReference type="EMBL" id="ML993593">
    <property type="protein sequence ID" value="KAF2167502.1"/>
    <property type="molecule type" value="Genomic_DNA"/>
</dbReference>
<gene>
    <name evidence="1" type="ORF">M409DRAFT_22310</name>
</gene>
<dbReference type="OrthoDB" id="4418812at2759"/>
<protein>
    <recommendedName>
        <fullName evidence="3">Tryptophan synthase beta chain-like PALP domain-containing protein</fullName>
    </recommendedName>
</protein>
<accession>A0A6A6CNK7</accession>
<dbReference type="Proteomes" id="UP000799537">
    <property type="component" value="Unassembled WGS sequence"/>
</dbReference>
<organism evidence="1 2">
    <name type="scientific">Zasmidium cellare ATCC 36951</name>
    <dbReference type="NCBI Taxonomy" id="1080233"/>
    <lineage>
        <taxon>Eukaryota</taxon>
        <taxon>Fungi</taxon>
        <taxon>Dikarya</taxon>
        <taxon>Ascomycota</taxon>
        <taxon>Pezizomycotina</taxon>
        <taxon>Dothideomycetes</taxon>
        <taxon>Dothideomycetidae</taxon>
        <taxon>Mycosphaerellales</taxon>
        <taxon>Mycosphaerellaceae</taxon>
        <taxon>Zasmidium</taxon>
    </lineage>
</organism>
<evidence type="ECO:0008006" key="3">
    <source>
        <dbReference type="Google" id="ProtNLM"/>
    </source>
</evidence>
<dbReference type="SUPFAM" id="SSF53686">
    <property type="entry name" value="Tryptophan synthase beta subunit-like PLP-dependent enzymes"/>
    <property type="match status" value="1"/>
</dbReference>
<name>A0A6A6CNK7_ZASCE</name>